<feature type="region of interest" description="Disordered" evidence="1">
    <location>
        <begin position="2586"/>
        <end position="2619"/>
    </location>
</feature>
<feature type="compositionally biased region" description="Low complexity" evidence="1">
    <location>
        <begin position="2458"/>
        <end position="2469"/>
    </location>
</feature>
<evidence type="ECO:0000256" key="1">
    <source>
        <dbReference type="SAM" id="MobiDB-lite"/>
    </source>
</evidence>
<feature type="compositionally biased region" description="Low complexity" evidence="1">
    <location>
        <begin position="3655"/>
        <end position="3669"/>
    </location>
</feature>
<feature type="compositionally biased region" description="Polar residues" evidence="1">
    <location>
        <begin position="1488"/>
        <end position="1500"/>
    </location>
</feature>
<feature type="region of interest" description="Disordered" evidence="1">
    <location>
        <begin position="1527"/>
        <end position="1561"/>
    </location>
</feature>
<dbReference type="PANTHER" id="PTHR45725">
    <property type="entry name" value="FORMIN HOMOLOGY 2 FAMILY MEMBER"/>
    <property type="match status" value="1"/>
</dbReference>
<feature type="compositionally biased region" description="Basic and acidic residues" evidence="1">
    <location>
        <begin position="3184"/>
        <end position="3212"/>
    </location>
</feature>
<feature type="region of interest" description="Disordered" evidence="1">
    <location>
        <begin position="1"/>
        <end position="444"/>
    </location>
</feature>
<feature type="compositionally biased region" description="Polar residues" evidence="1">
    <location>
        <begin position="1469"/>
        <end position="1480"/>
    </location>
</feature>
<feature type="compositionally biased region" description="Low complexity" evidence="1">
    <location>
        <begin position="194"/>
        <end position="219"/>
    </location>
</feature>
<dbReference type="EMBL" id="SNYN01000034">
    <property type="protein sequence ID" value="TDQ44664.1"/>
    <property type="molecule type" value="Genomic_DNA"/>
</dbReference>
<feature type="compositionally biased region" description="Low complexity" evidence="1">
    <location>
        <begin position="3626"/>
        <end position="3644"/>
    </location>
</feature>
<feature type="compositionally biased region" description="Basic and acidic residues" evidence="1">
    <location>
        <begin position="3027"/>
        <end position="3053"/>
    </location>
</feature>
<feature type="region of interest" description="Disordered" evidence="1">
    <location>
        <begin position="2452"/>
        <end position="2476"/>
    </location>
</feature>
<feature type="region of interest" description="Disordered" evidence="1">
    <location>
        <begin position="555"/>
        <end position="608"/>
    </location>
</feature>
<dbReference type="PANTHER" id="PTHR45725:SF1">
    <property type="entry name" value="DISHEVELLED ASSOCIATED ACTIVATOR OF MORPHOGENESIS, ISOFORM D"/>
    <property type="match status" value="1"/>
</dbReference>
<keyword evidence="3" id="KW-1185">Reference proteome</keyword>
<feature type="region of interest" description="Disordered" evidence="1">
    <location>
        <begin position="2202"/>
        <end position="2251"/>
    </location>
</feature>
<feature type="region of interest" description="Disordered" evidence="1">
    <location>
        <begin position="974"/>
        <end position="993"/>
    </location>
</feature>
<sequence length="3669" mass="396617">VFDTDTDSVSDTTPRTINLDLTPPKTETDNTRNGNDSDNRTDSGPETRSDDRTESAPAPSSAPAAKEPPSFDSGDRSPFSQETSESRPDSSPDDEETASEDNRGLDYGDEESDGTRTPDSDFLPTPTEYNSPGGTEKGGFDYDSFIENLFGSRSGKPDPLAGFPESDQSPVDVFSLHDIQLASPGPDADPATDTASPFQPPTATAPATAPSTSNSGSTTGNIQQTGTPQNQNRSGGTDNTTGTETGTAPAPVDTTSDTGDTNTGTGTGTGTENPTDQPPAPVTSVSGTPQQTTTQTSSETSQDTTDARDSSNTRDTDDTNDTRDTRPNEQPSHDDATPAPEGFRSETVFDSVSFVKALIGRSDGSEPVPNTDTDTDRETVSGTGTGTGTDTEAAAPAPPAPNTSSDDPPTLSPRVTPQDTPGAASAPRPGAEPPALRGFDEVPPGQRDEIATILNNGTPSSHLSRGYRVLSAYYHHYGNDAGIEAALHHVGISGLTESQLHSWWTNLRETGLLHDALHHLEGSGAHPPAHGWDSLHEPTRHTSLVPEHLVAKFSSRPGQSTSFSVPGPDGSPLRATIRQRPTADGLPDHPRMEWHRPPADPDSSEVPPTEVVLRFRRRTPPGGLDVRDAEAALVRELESVVNSGRPVPELPEPALGGGRPPSERAVPHTLRDGSPLRLRVEIVGPDHDPSQVHGDLTWAPPSEDFTLRQEHTKAAPKVLSWFGLTESAGSQDRRGAPAPTDDQGAPLPRRPKVTSVSLNNLDQVLVRHTTTPAVSEDLPRPQTWTGWEDLRKTVPVTQIGSPAHASGVSVGSREPLRADNLRASPPTLPSQGMEPRFEVRRVPIPETEQVEDGPTHVQEITWRVLFDRNGVPEEKIRQHLAAYRDQLERALNGRHRLPDEFGDPGDQLHVRVEVVGDPGVTGPVHADVTWLPLNADGSLPRSSAHRWAVDDNPKGSVHETLHWLTLMDEYPETGPGSGVLRRHPGSSRVDASPDGNIMANARAFFGGLRQHHLDHIGAVIRDAGPRSDGRAAPPRFADLPFPSQLNIVNILQPGLGNAPVQQAREFFSKTLQALGAYYDHRVRGLPINVVAENHISMMPRPAQRISFTEAHTRQARAVLEQVWQVWEGRGGMPAVMAELQRNGLDTAPVPRPDRLSPDLRSEVVDTLLPEEALFDDDPVDPRVADSTHAVFTAYYQHQVHHRDVDALVRDHFDRLPGDDHREKRQEMLDQWEQWRGDGSLADAVDLLERNGVPAPSGGWDAALARPVRTPPPAGAPDPGLTWTRTGAGWTSTPAASPAPTGPPAPLTVPERSPDSAPTASDEDAVLLDPRVNPTETFELTDFSLWGDRPSPFAPDTAEDTGDPLTTPAPEPAPDTGDSPPAPEDRQLDYMITSGWIESYGVKIDSDRVLNTFSRRAPRSVRDTFRRLIAQDPRPFFRPRGVTVKGPEDRDFTLRLSSQDDRWRPGSIVPDSSSAPTTSQYKALHDLQEQSGRSASGSQGNPKRVGAGFQGHFLASGAVTPLPSFRISGSKGASSWQQSAETGQTVSRTTEMTGGGTDYRTGLSVTLETDTNPDGEPLTWQVPFAAQITVMGGLKPRSADLPQTIGFTDPFTAPRTTPAAAPPGPAPAPRHYGRYLGNSHPISVESITLTPTGSGRGGTDRAGSERTDRQNGDDLGQWVADRLGYDKIAAAKPPEGSGRLKRMNWRLRKAGAHERGEEIRESLSAEKMADYLPVLTNDPVSIEVTNAKGRPSVVTMWSYPVSMRQVPDAPDTFNIKHTDKFSRGSTTSAGHVDSLTVRPGFGVLERLAGDAVRMELPMFEYRYTRENVNSRARESSAWDAHLFHGTDTAVYQVERRIAVWTPGDENPTLFDARTTEALTAQEVRALSDPATNQPAPDPSFSLHDSFLGRDRVTHFGTSLVRNVTYPDGGEFRQVRGKPTTVFRDYAYQLLDRIDAKHPGLVLPHLAIPGAEPPRKVRAGWNHRRNYDTAVRNTIKVLEAASLNNFRFRRDDWVSPHGLEVKLEETKKFPGADEARNKSLLPPDHISVWLTAAVDRPAPGPRLEKSHTGSTAGSSAGQRKRNTKNRGHSVEGRAGVTWRNIVNRDARDYPSNTGGGGFKLGWEKRSNRNRDFGHSVTGETNVKDKGTTQQLFSNVVLGARIGTDNDLVPWPSRISPKGSDTSTDLFPDDGHGVRGRVELHSLENRRPITVDPPQETGPLTTPGHRRPERTTATNPEQSTTAAPERTTATTPPPRVAELTGAAAKDLFQNGFRSRIVNPDGNRVFPPGDARDRPADDEIQIIQTPGARRLQSSFGPPQAFDPTIRRDGQEPVTALSYTYDHLDQDHFSFTNSLTGKQAVGQLVSNHMSPQTLAGSPELLGNSGSRLRFQSGDWLVSPFRTRTTLSTFYVPTRVVSLTPRPKAVVESSQTKEAKLGAGSTKNSNLYFAGYGRGGFNTNPDAPSSSTQGSGSTPDGALNPILRPKGEVRFDFLGRGTVDSNSVTFRVKTEIKLQGPSIEYVTDGVIGQSIERRHDFSFLLTVPRAPSTSGYSAWLASVPNAQKGMVPALWAYKDGLVVDRITWGPDGTVTRVDAHPAPPPPNSAIGVLDGLSDKGYQSKPLDPNQAMDRLVADLRRGGLELTDSSREDLHQQLTSQLNRNLGGLPPLPVEVRSGPRGIGRPAYVTMDLTQTHTTTPQMGGKAEFIEKVSFVNSVSEGDYTFSGWSGDVSMEVRVPPRYEGSDQGGTPPDRRPVGFGPEPGYQVQKAGADVRTTGLSPERSHERALFSPFAIMESDTTLTLTLHLGDRSFTGASDPSRTQNVYPTPYLTIGASPGTPSPAPVHFRDVSGRTPPDRSEAVQDWVDEKRPQGYAPVPEKSTRFTPVGVRDQGRAVFDAAYTAAARANGWRPGDGQDQDAQPDEAASAKEFLDKNFSKEISTSRNALVDKGKRLLDDVLDRAAPLNPVDFVGGETALRGIAADALGDPEGTQLVRFADTRVHIKAVPNLDGMTIVSSSEESRSRDADQSGFSSSHGRAEMSGHGPFIDERGSASARGQDRMYENSGGSAGVNSTSSESRSTGAKGPAVAEGPGTRRLFLVSVPTRWLVSAEAPGTVPGFGTLHNLSLVEADAPVLLWITEGEARDRGLDVDDPALRTLADAEAAFGKADLDYLEARLPLAELVAQREERAGDPAYREEYATAERRVRDTGEERTRRLRELEAALAGARGVPLPPAPDPSLTTFTPPQPLLTTTSSSTSDGGPPPAPPQPSRPAPPVPHGTGIQFIRNGMLDTIHESESESDSDLYSPPPRLTPPTRVLDTTGGPSHERDYDAELDDYELSSRHRFRARLFDITRGDNHRADTDFRSPPPPRALPFRVLDAANEPDYERDYDAELDDYELPSRHRPPTLLLDTTRGSESWADFERDYQAGLDDYEPVSRYRPLTNPIGTAHGTDAVLYAPVPRRFPLLSSASEEPSTSVPPAPVAPETVPLPPSPTVPETPAQQNPPPPAPAKTPPPPQPTPVTTEKTPPPAPIKTPPPPQPTPVTTEKTPPPAPAPITTEKTPTPTPTTTTPTTETQPTPETVPLPPSPTVPETPAPAPPRRRSSDPGPSPRPRTRRFPFSDPAPTEEQPRPDPSSDSNRPGSSASDTPATTSPEPPAPSRQDLLNLEFFQQLNLPRQ</sequence>
<feature type="compositionally biased region" description="Basic and acidic residues" evidence="1">
    <location>
        <begin position="26"/>
        <end position="54"/>
    </location>
</feature>
<dbReference type="Proteomes" id="UP000295281">
    <property type="component" value="Unassembled WGS sequence"/>
</dbReference>
<reference evidence="2 3" key="1">
    <citation type="submission" date="2019-03" db="EMBL/GenBank/DDBJ databases">
        <title>Genomic Encyclopedia of Type Strains, Phase IV (KMG-IV): sequencing the most valuable type-strain genomes for metagenomic binning, comparative biology and taxonomic classification.</title>
        <authorList>
            <person name="Goeker M."/>
        </authorList>
    </citation>
    <scope>NUCLEOTIDE SEQUENCE [LARGE SCALE GENOMIC DNA]</scope>
    <source>
        <strain evidence="2 3">DSM 46770</strain>
    </source>
</reference>
<accession>A0A4R6UN76</accession>
<feature type="region of interest" description="Disordered" evidence="1">
    <location>
        <begin position="1437"/>
        <end position="1507"/>
    </location>
</feature>
<feature type="compositionally biased region" description="Low complexity" evidence="1">
    <location>
        <begin position="2237"/>
        <end position="2247"/>
    </location>
</feature>
<feature type="compositionally biased region" description="Low complexity" evidence="1">
    <location>
        <begin position="235"/>
        <end position="264"/>
    </location>
</feature>
<feature type="compositionally biased region" description="Low complexity" evidence="1">
    <location>
        <begin position="55"/>
        <end position="70"/>
    </location>
</feature>
<name>A0A4R6UN76_9ACTN</name>
<feature type="compositionally biased region" description="Polar residues" evidence="1">
    <location>
        <begin position="3061"/>
        <end position="3072"/>
    </location>
</feature>
<feature type="region of interest" description="Disordered" evidence="1">
    <location>
        <begin position="644"/>
        <end position="669"/>
    </location>
</feature>
<feature type="compositionally biased region" description="Pro residues" evidence="1">
    <location>
        <begin position="3252"/>
        <end position="3268"/>
    </location>
</feature>
<organism evidence="2 3">
    <name type="scientific">Actinorugispora endophytica</name>
    <dbReference type="NCBI Taxonomy" id="1605990"/>
    <lineage>
        <taxon>Bacteria</taxon>
        <taxon>Bacillati</taxon>
        <taxon>Actinomycetota</taxon>
        <taxon>Actinomycetes</taxon>
        <taxon>Streptosporangiales</taxon>
        <taxon>Nocardiopsidaceae</taxon>
        <taxon>Actinorugispora</taxon>
    </lineage>
</organism>
<feature type="region of interest" description="Disordered" evidence="1">
    <location>
        <begin position="3184"/>
        <end position="3274"/>
    </location>
</feature>
<feature type="region of interest" description="Disordered" evidence="1">
    <location>
        <begin position="2166"/>
        <end position="2188"/>
    </location>
</feature>
<feature type="compositionally biased region" description="Basic residues" evidence="1">
    <location>
        <begin position="2076"/>
        <end position="2085"/>
    </location>
</feature>
<feature type="region of interest" description="Disordered" evidence="1">
    <location>
        <begin position="2055"/>
        <end position="2094"/>
    </location>
</feature>
<feature type="region of interest" description="Disordered" evidence="1">
    <location>
        <begin position="3460"/>
        <end position="3669"/>
    </location>
</feature>
<feature type="compositionally biased region" description="Low complexity" evidence="1">
    <location>
        <begin position="3547"/>
        <end position="3571"/>
    </location>
</feature>
<feature type="region of interest" description="Disordered" evidence="1">
    <location>
        <begin position="1644"/>
        <end position="1673"/>
    </location>
</feature>
<gene>
    <name evidence="2" type="ORF">EV190_13413</name>
</gene>
<feature type="region of interest" description="Disordered" evidence="1">
    <location>
        <begin position="1254"/>
        <end position="1385"/>
    </location>
</feature>
<evidence type="ECO:0000313" key="3">
    <source>
        <dbReference type="Proteomes" id="UP000295281"/>
    </source>
</evidence>
<feature type="compositionally biased region" description="Polar residues" evidence="1">
    <location>
        <begin position="1530"/>
        <end position="1551"/>
    </location>
</feature>
<feature type="compositionally biased region" description="Pro residues" evidence="1">
    <location>
        <begin position="3572"/>
        <end position="3590"/>
    </location>
</feature>
<feature type="compositionally biased region" description="Pro residues" evidence="1">
    <location>
        <begin position="3468"/>
        <end position="3511"/>
    </location>
</feature>
<feature type="compositionally biased region" description="Basic and acidic residues" evidence="1">
    <location>
        <begin position="586"/>
        <end position="599"/>
    </location>
</feature>
<proteinExistence type="predicted"/>
<dbReference type="InterPro" id="IPR051425">
    <property type="entry name" value="Formin_Homology"/>
</dbReference>
<feature type="region of interest" description="Disordered" evidence="1">
    <location>
        <begin position="2271"/>
        <end position="2291"/>
    </location>
</feature>
<feature type="compositionally biased region" description="Polar residues" evidence="1">
    <location>
        <begin position="220"/>
        <end position="234"/>
    </location>
</feature>
<feature type="compositionally biased region" description="Basic and acidic residues" evidence="1">
    <location>
        <begin position="1657"/>
        <end position="1671"/>
    </location>
</feature>
<comment type="caution">
    <text evidence="2">The sequence shown here is derived from an EMBL/GenBank/DDBJ whole genome shotgun (WGS) entry which is preliminary data.</text>
</comment>
<feature type="compositionally biased region" description="Low complexity" evidence="1">
    <location>
        <begin position="283"/>
        <end position="304"/>
    </location>
</feature>
<protein>
    <submittedName>
        <fullName evidence="2">Uncharacterized protein</fullName>
    </submittedName>
</protein>
<feature type="compositionally biased region" description="Basic and acidic residues" evidence="1">
    <location>
        <begin position="305"/>
        <end position="336"/>
    </location>
</feature>
<feature type="compositionally biased region" description="Low complexity" evidence="1">
    <location>
        <begin position="2066"/>
        <end position="2075"/>
    </location>
</feature>
<feature type="compositionally biased region" description="Low complexity" evidence="1">
    <location>
        <begin position="3229"/>
        <end position="3251"/>
    </location>
</feature>
<feature type="region of interest" description="Disordered" evidence="1">
    <location>
        <begin position="3005"/>
        <end position="3081"/>
    </location>
</feature>
<feature type="compositionally biased region" description="Basic and acidic residues" evidence="1">
    <location>
        <begin position="1445"/>
        <end position="1463"/>
    </location>
</feature>
<evidence type="ECO:0000313" key="2">
    <source>
        <dbReference type="EMBL" id="TDQ44664.1"/>
    </source>
</evidence>
<feature type="region of interest" description="Disordered" evidence="1">
    <location>
        <begin position="727"/>
        <end position="753"/>
    </location>
</feature>
<feature type="region of interest" description="Disordered" evidence="1">
    <location>
        <begin position="3286"/>
        <end position="3320"/>
    </location>
</feature>
<feature type="compositionally biased region" description="Pro residues" evidence="1">
    <location>
        <begin position="3518"/>
        <end position="3533"/>
    </location>
</feature>
<feature type="non-terminal residue" evidence="2">
    <location>
        <position position="1"/>
    </location>
</feature>
<feature type="region of interest" description="Disordered" evidence="1">
    <location>
        <begin position="2730"/>
        <end position="2752"/>
    </location>
</feature>